<feature type="non-terminal residue" evidence="1">
    <location>
        <position position="1"/>
    </location>
</feature>
<evidence type="ECO:0000313" key="1">
    <source>
        <dbReference type="EMBL" id="EKC70204.1"/>
    </source>
</evidence>
<reference evidence="1" key="1">
    <citation type="journal article" date="2013" name="Environ. Microbiol.">
        <title>Microbiota from the distal guts of lean and obese adolescents exhibit partial functional redundancy besides clear differences in community structure.</title>
        <authorList>
            <person name="Ferrer M."/>
            <person name="Ruiz A."/>
            <person name="Lanza F."/>
            <person name="Haange S.B."/>
            <person name="Oberbach A."/>
            <person name="Till H."/>
            <person name="Bargiela R."/>
            <person name="Campoy C."/>
            <person name="Segura M.T."/>
            <person name="Richter M."/>
            <person name="von Bergen M."/>
            <person name="Seifert J."/>
            <person name="Suarez A."/>
        </authorList>
    </citation>
    <scope>NUCLEOTIDE SEQUENCE</scope>
</reference>
<proteinExistence type="predicted"/>
<dbReference type="AlphaFoldDB" id="K1TRM5"/>
<name>K1TRM5_9ZZZZ</name>
<accession>K1TRM5</accession>
<comment type="caution">
    <text evidence="1">The sequence shown here is derived from an EMBL/GenBank/DDBJ whole genome shotgun (WGS) entry which is preliminary data.</text>
</comment>
<organism evidence="1">
    <name type="scientific">human gut metagenome</name>
    <dbReference type="NCBI Taxonomy" id="408170"/>
    <lineage>
        <taxon>unclassified sequences</taxon>
        <taxon>metagenomes</taxon>
        <taxon>organismal metagenomes</taxon>
    </lineage>
</organism>
<gene>
    <name evidence="1" type="ORF">LEA_07900</name>
</gene>
<sequence length="78" mass="8685">ESGYTLHKCKECGYSYKDSYTDALQKSTEPDIKHIINNTNKDISNTAINNTYVNATAIKSVNSGKKSIKIKWKKVSGV</sequence>
<dbReference type="EMBL" id="AJWY01005227">
    <property type="protein sequence ID" value="EKC70204.1"/>
    <property type="molecule type" value="Genomic_DNA"/>
</dbReference>
<protein>
    <submittedName>
        <fullName evidence="1">Uncharacterized protein</fullName>
    </submittedName>
</protein>